<accession>A0A1A9VF10</accession>
<organism evidence="1 2">
    <name type="scientific">Glossina austeni</name>
    <name type="common">Savannah tsetse fly</name>
    <dbReference type="NCBI Taxonomy" id="7395"/>
    <lineage>
        <taxon>Eukaryota</taxon>
        <taxon>Metazoa</taxon>
        <taxon>Ecdysozoa</taxon>
        <taxon>Arthropoda</taxon>
        <taxon>Hexapoda</taxon>
        <taxon>Insecta</taxon>
        <taxon>Pterygota</taxon>
        <taxon>Neoptera</taxon>
        <taxon>Endopterygota</taxon>
        <taxon>Diptera</taxon>
        <taxon>Brachycera</taxon>
        <taxon>Muscomorpha</taxon>
        <taxon>Hippoboscoidea</taxon>
        <taxon>Glossinidae</taxon>
        <taxon>Glossina</taxon>
    </lineage>
</organism>
<proteinExistence type="predicted"/>
<sequence>MKYGINNVKIKTEKEIIEGMCMAAVARVFQARSVVGTRLVDYYICDILHTYRSSTCTDNVDDHSNHVLGSAGKIVEQINENWRTKLKNLQQRQTRIVSITL</sequence>
<reference evidence="1" key="1">
    <citation type="submission" date="2020-05" db="UniProtKB">
        <authorList>
            <consortium name="EnsemblMetazoa"/>
        </authorList>
    </citation>
    <scope>IDENTIFICATION</scope>
    <source>
        <strain evidence="1">TTRI</strain>
    </source>
</reference>
<dbReference type="AlphaFoldDB" id="A0A1A9VF10"/>
<dbReference type="EnsemblMetazoa" id="GAUT035229-RA">
    <property type="protein sequence ID" value="GAUT035229-PA"/>
    <property type="gene ID" value="GAUT035229"/>
</dbReference>
<evidence type="ECO:0000313" key="1">
    <source>
        <dbReference type="EnsemblMetazoa" id="GAUT035229-PA"/>
    </source>
</evidence>
<dbReference type="Proteomes" id="UP000078200">
    <property type="component" value="Unassembled WGS sequence"/>
</dbReference>
<evidence type="ECO:0000313" key="2">
    <source>
        <dbReference type="Proteomes" id="UP000078200"/>
    </source>
</evidence>
<protein>
    <submittedName>
        <fullName evidence="1">Uncharacterized protein</fullName>
    </submittedName>
</protein>
<name>A0A1A9VF10_GLOAU</name>
<keyword evidence="2" id="KW-1185">Reference proteome</keyword>
<dbReference type="VEuPathDB" id="VectorBase:GAUT035229"/>